<reference evidence="2" key="1">
    <citation type="submission" date="2020-08" db="EMBL/GenBank/DDBJ databases">
        <title>Multicomponent nature underlies the extraordinary mechanical properties of spider dragline silk.</title>
        <authorList>
            <person name="Kono N."/>
            <person name="Nakamura H."/>
            <person name="Mori M."/>
            <person name="Yoshida Y."/>
            <person name="Ohtoshi R."/>
            <person name="Malay A.D."/>
            <person name="Moran D.A.P."/>
            <person name="Tomita M."/>
            <person name="Numata K."/>
            <person name="Arakawa K."/>
        </authorList>
    </citation>
    <scope>NUCLEOTIDE SEQUENCE</scope>
</reference>
<dbReference type="AlphaFoldDB" id="A0A8X6T4V0"/>
<accession>A0A8X6T4V0</accession>
<name>A0A8X6T4V0_TRICX</name>
<evidence type="ECO:0000256" key="1">
    <source>
        <dbReference type="SAM" id="Phobius"/>
    </source>
</evidence>
<dbReference type="EMBL" id="BMAU01021349">
    <property type="protein sequence ID" value="GFY18663.1"/>
    <property type="molecule type" value="Genomic_DNA"/>
</dbReference>
<evidence type="ECO:0000313" key="2">
    <source>
        <dbReference type="EMBL" id="GFY18663.1"/>
    </source>
</evidence>
<comment type="caution">
    <text evidence="2">The sequence shown here is derived from an EMBL/GenBank/DDBJ whole genome shotgun (WGS) entry which is preliminary data.</text>
</comment>
<proteinExistence type="predicted"/>
<keyword evidence="1" id="KW-0812">Transmembrane</keyword>
<keyword evidence="1" id="KW-0472">Membrane</keyword>
<sequence length="113" mass="12677">MLIKDINPLVAFCISELSAHFQEERVSKILRTSLIHPVALNITIKTLEITMKAYFFVMMALCIVLLAVQSVEMAATRERRQSSNNSTLNVGDLAVEILKEIFEGISLRNLLGK</sequence>
<protein>
    <submittedName>
        <fullName evidence="2">Uncharacterized protein</fullName>
    </submittedName>
</protein>
<keyword evidence="3" id="KW-1185">Reference proteome</keyword>
<organism evidence="2 3">
    <name type="scientific">Trichonephila clavipes</name>
    <name type="common">Golden silk orbweaver</name>
    <name type="synonym">Nephila clavipes</name>
    <dbReference type="NCBI Taxonomy" id="2585209"/>
    <lineage>
        <taxon>Eukaryota</taxon>
        <taxon>Metazoa</taxon>
        <taxon>Ecdysozoa</taxon>
        <taxon>Arthropoda</taxon>
        <taxon>Chelicerata</taxon>
        <taxon>Arachnida</taxon>
        <taxon>Araneae</taxon>
        <taxon>Araneomorphae</taxon>
        <taxon>Entelegynae</taxon>
        <taxon>Araneoidea</taxon>
        <taxon>Nephilidae</taxon>
        <taxon>Trichonephila</taxon>
    </lineage>
</organism>
<feature type="transmembrane region" description="Helical" evidence="1">
    <location>
        <begin position="53"/>
        <end position="71"/>
    </location>
</feature>
<gene>
    <name evidence="2" type="ORF">TNCV_2398881</name>
</gene>
<dbReference type="Proteomes" id="UP000887159">
    <property type="component" value="Unassembled WGS sequence"/>
</dbReference>
<evidence type="ECO:0000313" key="3">
    <source>
        <dbReference type="Proteomes" id="UP000887159"/>
    </source>
</evidence>
<keyword evidence="1" id="KW-1133">Transmembrane helix</keyword>